<feature type="chain" id="PRO_5024822067" evidence="2">
    <location>
        <begin position="37"/>
        <end position="642"/>
    </location>
</feature>
<feature type="region of interest" description="Disordered" evidence="1">
    <location>
        <begin position="272"/>
        <end position="294"/>
    </location>
</feature>
<dbReference type="VEuPathDB" id="TriTrypDB:LtaPh_1615500"/>
<protein>
    <submittedName>
        <fullName evidence="3">Uncharacterized protein</fullName>
    </submittedName>
</protein>
<keyword evidence="4" id="KW-1185">Reference proteome</keyword>
<keyword evidence="2" id="KW-0732">Signal</keyword>
<feature type="compositionally biased region" description="Polar residues" evidence="1">
    <location>
        <begin position="278"/>
        <end position="294"/>
    </location>
</feature>
<sequence>MCAICGPLCGCCPLHRPPSPLLLVVLSYFSLSLVRESGSMGVFCSDCKRSDCKRSDVENTKSVGEDTTSSGFMPMRKNTLCFQPVAFDVVVPEGASMMTASPHRGSVVDCEVNNFSGTLSDVSLHTIRDFSIAVERSGSAYDPMNETLSNMSFTNSLHAVDKRAVHVFMKNVARLAERNSKGTMLEESLTSASIGPDVSALNRSLLGSLSTCNEVQEDLDYIAAGSTLQDRIARLEEVEAVLRRSIDGSWRLDSMLLQMAYCQIVPTLRHRRRPWGSGKSTTPSKKTATQQQSNPKPVLVIYAEGIQMDASVITAPASLAASRASPTAPSDSLIGNPNYCNDGGGNNTSMAHGASRSRVSVSTTATKVQQYEMLALTCRDIDPHKADSALLEYNTWDFLSVSCAAAALNEGRCIFRFMCGSLAEADPETQGIVDTIINLSSFADEVKENNVPKVNVYDNEDAAKYIGIHVKAMYMLPGIMLKDITKRLVVSAEYQNACQPPENKIQECEFEDTFRFTMTIIRFIFSLTIQFKVSEITDPAVLKSLAVCDGMVPARALMLERTKRNIEKVDATAKVRSMLLYYPVNDGILVDNHTVVLNTSLPKVVSKIMNNFGSQGAAQSVQTAKLTREYLLRCFGDSRRKS</sequence>
<proteinExistence type="predicted"/>
<feature type="signal peptide" evidence="2">
    <location>
        <begin position="1"/>
        <end position="36"/>
    </location>
</feature>
<comment type="caution">
    <text evidence="3">The sequence shown here is derived from an EMBL/GenBank/DDBJ whole genome shotgun (WGS) entry which is preliminary data.</text>
</comment>
<dbReference type="Proteomes" id="UP000419144">
    <property type="component" value="Unassembled WGS sequence"/>
</dbReference>
<evidence type="ECO:0000313" key="3">
    <source>
        <dbReference type="EMBL" id="GET87513.1"/>
    </source>
</evidence>
<dbReference type="AlphaFoldDB" id="A0A640KD54"/>
<organism evidence="3 4">
    <name type="scientific">Leishmania tarentolae</name>
    <name type="common">Sauroleishmania tarentolae</name>
    <dbReference type="NCBI Taxonomy" id="5689"/>
    <lineage>
        <taxon>Eukaryota</taxon>
        <taxon>Discoba</taxon>
        <taxon>Euglenozoa</taxon>
        <taxon>Kinetoplastea</taxon>
        <taxon>Metakinetoplastina</taxon>
        <taxon>Trypanosomatida</taxon>
        <taxon>Trypanosomatidae</taxon>
        <taxon>Leishmaniinae</taxon>
        <taxon>Leishmania</taxon>
        <taxon>lizard Leishmania</taxon>
    </lineage>
</organism>
<evidence type="ECO:0000313" key="4">
    <source>
        <dbReference type="Proteomes" id="UP000419144"/>
    </source>
</evidence>
<gene>
    <name evidence="3" type="ORF">LtaPh_1615500</name>
</gene>
<accession>A0A640KD54</accession>
<reference evidence="3" key="1">
    <citation type="submission" date="2019-11" db="EMBL/GenBank/DDBJ databases">
        <title>Leishmania tarentolae CDS.</title>
        <authorList>
            <person name="Goto Y."/>
            <person name="Yamagishi J."/>
        </authorList>
    </citation>
    <scope>NUCLEOTIDE SEQUENCE [LARGE SCALE GENOMIC DNA]</scope>
    <source>
        <strain evidence="3">Parrot Tar II</strain>
    </source>
</reference>
<dbReference type="EMBL" id="BLBS01000020">
    <property type="protein sequence ID" value="GET87513.1"/>
    <property type="molecule type" value="Genomic_DNA"/>
</dbReference>
<dbReference type="OrthoDB" id="271898at2759"/>
<evidence type="ECO:0000256" key="2">
    <source>
        <dbReference type="SAM" id="SignalP"/>
    </source>
</evidence>
<name>A0A640KD54_LEITA</name>
<evidence type="ECO:0000256" key="1">
    <source>
        <dbReference type="SAM" id="MobiDB-lite"/>
    </source>
</evidence>